<dbReference type="EMBL" id="KZ293694">
    <property type="protein sequence ID" value="PBK84972.1"/>
    <property type="molecule type" value="Genomic_DNA"/>
</dbReference>
<proteinExistence type="predicted"/>
<sequence>MMNKPDRNIQAEPDPWSSWENARPDPDPDYLAITNWFDEHIPPLLCATIKLPNVPPERDPVPPYGDPLKPDPFTNLVPFQAQDNPFNPRGLNYKWPKLSDADRRIFGSHCSTTWELQRADAEAHFEWPHNDTPQVTMDFYLAIMNGDPFYRGHHTNTQIAVQIHTNCNRQLYPTSPGQRVMSIHP</sequence>
<dbReference type="InParanoid" id="A0A2H3D0K9"/>
<gene>
    <name evidence="2" type="ORF">ARMGADRAFT_1087877</name>
</gene>
<evidence type="ECO:0000256" key="1">
    <source>
        <dbReference type="SAM" id="MobiDB-lite"/>
    </source>
</evidence>
<organism evidence="2 3">
    <name type="scientific">Armillaria gallica</name>
    <name type="common">Bulbous honey fungus</name>
    <name type="synonym">Armillaria bulbosa</name>
    <dbReference type="NCBI Taxonomy" id="47427"/>
    <lineage>
        <taxon>Eukaryota</taxon>
        <taxon>Fungi</taxon>
        <taxon>Dikarya</taxon>
        <taxon>Basidiomycota</taxon>
        <taxon>Agaricomycotina</taxon>
        <taxon>Agaricomycetes</taxon>
        <taxon>Agaricomycetidae</taxon>
        <taxon>Agaricales</taxon>
        <taxon>Marasmiineae</taxon>
        <taxon>Physalacriaceae</taxon>
        <taxon>Armillaria</taxon>
    </lineage>
</organism>
<keyword evidence="3" id="KW-1185">Reference proteome</keyword>
<feature type="region of interest" description="Disordered" evidence="1">
    <location>
        <begin position="1"/>
        <end position="24"/>
    </location>
</feature>
<evidence type="ECO:0000313" key="3">
    <source>
        <dbReference type="Proteomes" id="UP000217790"/>
    </source>
</evidence>
<accession>A0A2H3D0K9</accession>
<name>A0A2H3D0K9_ARMGA</name>
<reference evidence="3" key="1">
    <citation type="journal article" date="2017" name="Nat. Ecol. Evol.">
        <title>Genome expansion and lineage-specific genetic innovations in the forest pathogenic fungi Armillaria.</title>
        <authorList>
            <person name="Sipos G."/>
            <person name="Prasanna A.N."/>
            <person name="Walter M.C."/>
            <person name="O'Connor E."/>
            <person name="Balint B."/>
            <person name="Krizsan K."/>
            <person name="Kiss B."/>
            <person name="Hess J."/>
            <person name="Varga T."/>
            <person name="Slot J."/>
            <person name="Riley R."/>
            <person name="Boka B."/>
            <person name="Rigling D."/>
            <person name="Barry K."/>
            <person name="Lee J."/>
            <person name="Mihaltcheva S."/>
            <person name="LaButti K."/>
            <person name="Lipzen A."/>
            <person name="Waldron R."/>
            <person name="Moloney N.M."/>
            <person name="Sperisen C."/>
            <person name="Kredics L."/>
            <person name="Vagvoelgyi C."/>
            <person name="Patrignani A."/>
            <person name="Fitzpatrick D."/>
            <person name="Nagy I."/>
            <person name="Doyle S."/>
            <person name="Anderson J.B."/>
            <person name="Grigoriev I.V."/>
            <person name="Gueldener U."/>
            <person name="Muensterkoetter M."/>
            <person name="Nagy L.G."/>
        </authorList>
    </citation>
    <scope>NUCLEOTIDE SEQUENCE [LARGE SCALE GENOMIC DNA]</scope>
    <source>
        <strain evidence="3">Ar21-2</strain>
    </source>
</reference>
<dbReference type="AlphaFoldDB" id="A0A2H3D0K9"/>
<protein>
    <submittedName>
        <fullName evidence="2">Uncharacterized protein</fullName>
    </submittedName>
</protein>
<evidence type="ECO:0000313" key="2">
    <source>
        <dbReference type="EMBL" id="PBK84972.1"/>
    </source>
</evidence>
<dbReference type="Proteomes" id="UP000217790">
    <property type="component" value="Unassembled WGS sequence"/>
</dbReference>